<keyword evidence="4" id="KW-1185">Reference proteome</keyword>
<reference evidence="3" key="3">
    <citation type="submission" date="2025-09" db="UniProtKB">
        <authorList>
            <consortium name="Ensembl"/>
        </authorList>
    </citation>
    <scope>IDENTIFICATION</scope>
</reference>
<dbReference type="OMA" id="NSMKPIT"/>
<dbReference type="InterPro" id="IPR027417">
    <property type="entry name" value="P-loop_NTPase"/>
</dbReference>
<dbReference type="InterPro" id="IPR006073">
    <property type="entry name" value="GTP-bd"/>
</dbReference>
<dbReference type="SMART" id="SM00584">
    <property type="entry name" value="TLDc"/>
    <property type="match status" value="1"/>
</dbReference>
<dbReference type="SUPFAM" id="SSF52540">
    <property type="entry name" value="P-loop containing nucleoside triphosphate hydrolases"/>
    <property type="match status" value="1"/>
</dbReference>
<feature type="domain" description="TLDc" evidence="2">
    <location>
        <begin position="2"/>
        <end position="160"/>
    </location>
</feature>
<organism evidence="3 4">
    <name type="scientific">Sparus aurata</name>
    <name type="common">Gilthead sea bream</name>
    <dbReference type="NCBI Taxonomy" id="8175"/>
    <lineage>
        <taxon>Eukaryota</taxon>
        <taxon>Metazoa</taxon>
        <taxon>Chordata</taxon>
        <taxon>Craniata</taxon>
        <taxon>Vertebrata</taxon>
        <taxon>Euteleostomi</taxon>
        <taxon>Actinopterygii</taxon>
        <taxon>Neopterygii</taxon>
        <taxon>Teleostei</taxon>
        <taxon>Neoteleostei</taxon>
        <taxon>Acanthomorphata</taxon>
        <taxon>Eupercaria</taxon>
        <taxon>Spariformes</taxon>
        <taxon>Sparidae</taxon>
        <taxon>Sparus</taxon>
    </lineage>
</organism>
<dbReference type="GO" id="GO:0005525">
    <property type="term" value="F:GTP binding"/>
    <property type="evidence" value="ECO:0007669"/>
    <property type="project" value="InterPro"/>
</dbReference>
<dbReference type="InterPro" id="IPR006571">
    <property type="entry name" value="TLDc_dom"/>
</dbReference>
<evidence type="ECO:0000313" key="4">
    <source>
        <dbReference type="Proteomes" id="UP000472265"/>
    </source>
</evidence>
<sequence>MSAVTSSLSRDQQNKLLSLLGHVRLHLLYKASVHGFTAAAFHGHCDKQGPTVIVAYNAAGFVFGAYTSKDYTQSGGAVNDEQAFLYSISAQENKPLRVGGISGQCAFTDVGTGPNYGALVFLHEDKPAFQSNPGTNFHFQAAALHGDDLVLTEFEVYRAEGLGGLLAKAWRNVQWTPEKKQQLMKKIQSYQSDIKTVKQARVALVGRVGAGKSSFFNSISSAFRGNMTSQAIAGTAASSVTTQFRTYTITAGKGGGALPLILCDTMGLEEKPDSGLDIEDLVNIYKGHIKDRYQFSPSAPILADAPGYRQKVTLNDKIHCVVYVVDASQVSILTQKMIDKFAAIRKKTNQLGLPQILLMTKVDEACPLVAEDLKNVYRSVFIQRKARELSESLGIPLSCVLPVKNYSEELELDQDTDILLFSAVEQMLNYADSFFENQVVEDQEVNDQAELYRSSDHLKEDLSGRIV</sequence>
<protein>
    <submittedName>
        <fullName evidence="3">Interferon induced protein 44c2</fullName>
    </submittedName>
</protein>
<evidence type="ECO:0000256" key="1">
    <source>
        <dbReference type="ARBA" id="ARBA00009243"/>
    </source>
</evidence>
<dbReference type="Proteomes" id="UP000472265">
    <property type="component" value="Chromosome 16"/>
</dbReference>
<dbReference type="AlphaFoldDB" id="A0A671V8G9"/>
<proteinExistence type="inferred from homology"/>
<name>A0A671V8G9_SPAAU</name>
<dbReference type="GeneID" id="115597299"/>
<gene>
    <name evidence="3" type="primary">LOC115597299</name>
</gene>
<comment type="similarity">
    <text evidence="1">Belongs to the IFI44 family.</text>
</comment>
<dbReference type="Gene3D" id="3.40.50.300">
    <property type="entry name" value="P-loop containing nucleotide triphosphate hydrolases"/>
    <property type="match status" value="1"/>
</dbReference>
<dbReference type="Ensembl" id="ENSSAUT00010023832.1">
    <property type="protein sequence ID" value="ENSSAUP00010022575.1"/>
    <property type="gene ID" value="ENSSAUG00010009932.1"/>
</dbReference>
<dbReference type="PROSITE" id="PS51886">
    <property type="entry name" value="TLDC"/>
    <property type="match status" value="1"/>
</dbReference>
<dbReference type="PANTHER" id="PTHR14241:SF32">
    <property type="entry name" value="VWFA DOMAIN-CONTAINING PROTEIN-RELATED"/>
    <property type="match status" value="1"/>
</dbReference>
<dbReference type="InParanoid" id="A0A671V8G9"/>
<dbReference type="OrthoDB" id="25620at2759"/>
<dbReference type="GeneTree" id="ENSGT00940000163581"/>
<dbReference type="Pfam" id="PF01926">
    <property type="entry name" value="MMR_HSR1"/>
    <property type="match status" value="1"/>
</dbReference>
<evidence type="ECO:0000313" key="3">
    <source>
        <dbReference type="Ensembl" id="ENSSAUP00010022575.1"/>
    </source>
</evidence>
<dbReference type="CDD" id="cd00882">
    <property type="entry name" value="Ras_like_GTPase"/>
    <property type="match status" value="1"/>
</dbReference>
<dbReference type="RefSeq" id="XP_030298965.1">
    <property type="nucleotide sequence ID" value="XM_030443105.1"/>
</dbReference>
<reference evidence="3" key="1">
    <citation type="submission" date="2021-04" db="EMBL/GenBank/DDBJ databases">
        <authorList>
            <consortium name="Wellcome Sanger Institute Data Sharing"/>
        </authorList>
    </citation>
    <scope>NUCLEOTIDE SEQUENCE [LARGE SCALE GENOMIC DNA]</scope>
</reference>
<reference evidence="3" key="2">
    <citation type="submission" date="2025-08" db="UniProtKB">
        <authorList>
            <consortium name="Ensembl"/>
        </authorList>
    </citation>
    <scope>IDENTIFICATION</scope>
</reference>
<evidence type="ECO:0000259" key="2">
    <source>
        <dbReference type="PROSITE" id="PS51886"/>
    </source>
</evidence>
<dbReference type="GO" id="GO:0006955">
    <property type="term" value="P:immune response"/>
    <property type="evidence" value="ECO:0007669"/>
    <property type="project" value="TreeGrafter"/>
</dbReference>
<accession>A0A671V8G9</accession>
<dbReference type="Pfam" id="PF07534">
    <property type="entry name" value="TLD"/>
    <property type="match status" value="1"/>
</dbReference>
<dbReference type="PANTHER" id="PTHR14241">
    <property type="entry name" value="INTERFERON-INDUCED PROTEIN 44"/>
    <property type="match status" value="1"/>
</dbReference>